<sequence>MTARAAPRPPGEAAFCWAMVLLGAFVTWQGSAIGHFDGPSAAGVFPVAAGGAMTLAALVAAISATRRAEPGLGPVLPRDVAAIGVLVLGYMAGLEALGFVAASLAFLFLAILWLQRGRVLRAGLVAALAVAVVWVVFRMVFRVVLPQGWVFA</sequence>
<dbReference type="Pfam" id="PF07331">
    <property type="entry name" value="TctB"/>
    <property type="match status" value="1"/>
</dbReference>
<evidence type="ECO:0000313" key="3">
    <source>
        <dbReference type="EMBL" id="MBB5691468.1"/>
    </source>
</evidence>
<feature type="transmembrane region" description="Helical" evidence="1">
    <location>
        <begin position="12"/>
        <end position="31"/>
    </location>
</feature>
<keyword evidence="1" id="KW-1133">Transmembrane helix</keyword>
<organism evidence="3 4">
    <name type="scientific">Neoroseomonas alkaliterrae</name>
    <dbReference type="NCBI Taxonomy" id="1452450"/>
    <lineage>
        <taxon>Bacteria</taxon>
        <taxon>Pseudomonadati</taxon>
        <taxon>Pseudomonadota</taxon>
        <taxon>Alphaproteobacteria</taxon>
        <taxon>Acetobacterales</taxon>
        <taxon>Acetobacteraceae</taxon>
        <taxon>Neoroseomonas</taxon>
    </lineage>
</organism>
<evidence type="ECO:0000256" key="1">
    <source>
        <dbReference type="SAM" id="Phobius"/>
    </source>
</evidence>
<feature type="domain" description="DUF1468" evidence="2">
    <location>
        <begin position="17"/>
        <end position="146"/>
    </location>
</feature>
<gene>
    <name evidence="3" type="ORF">FHS88_003625</name>
</gene>
<dbReference type="EMBL" id="JACIJE010000012">
    <property type="protein sequence ID" value="MBB5691468.1"/>
    <property type="molecule type" value="Genomic_DNA"/>
</dbReference>
<keyword evidence="1" id="KW-0472">Membrane</keyword>
<feature type="transmembrane region" description="Helical" evidence="1">
    <location>
        <begin position="122"/>
        <end position="141"/>
    </location>
</feature>
<evidence type="ECO:0000259" key="2">
    <source>
        <dbReference type="Pfam" id="PF07331"/>
    </source>
</evidence>
<accession>A0A840XS29</accession>
<dbReference type="InterPro" id="IPR009936">
    <property type="entry name" value="DUF1468"/>
</dbReference>
<dbReference type="Proteomes" id="UP000562254">
    <property type="component" value="Unassembled WGS sequence"/>
</dbReference>
<comment type="caution">
    <text evidence="3">The sequence shown here is derived from an EMBL/GenBank/DDBJ whole genome shotgun (WGS) entry which is preliminary data.</text>
</comment>
<keyword evidence="4" id="KW-1185">Reference proteome</keyword>
<reference evidence="3 4" key="1">
    <citation type="submission" date="2020-08" db="EMBL/GenBank/DDBJ databases">
        <title>Genomic Encyclopedia of Type Strains, Phase IV (KMG-IV): sequencing the most valuable type-strain genomes for metagenomic binning, comparative biology and taxonomic classification.</title>
        <authorList>
            <person name="Goeker M."/>
        </authorList>
    </citation>
    <scope>NUCLEOTIDE SEQUENCE [LARGE SCALE GENOMIC DNA]</scope>
    <source>
        <strain evidence="3 4">DSM 25895</strain>
    </source>
</reference>
<feature type="transmembrane region" description="Helical" evidence="1">
    <location>
        <begin position="98"/>
        <end position="115"/>
    </location>
</feature>
<feature type="transmembrane region" description="Helical" evidence="1">
    <location>
        <begin position="43"/>
        <end position="63"/>
    </location>
</feature>
<dbReference type="AlphaFoldDB" id="A0A840XS29"/>
<name>A0A840XS29_9PROT</name>
<feature type="transmembrane region" description="Helical" evidence="1">
    <location>
        <begin position="75"/>
        <end position="92"/>
    </location>
</feature>
<protein>
    <recommendedName>
        <fullName evidence="2">DUF1468 domain-containing protein</fullName>
    </recommendedName>
</protein>
<dbReference type="RefSeq" id="WP_184486856.1">
    <property type="nucleotide sequence ID" value="NZ_JAAEDJ010000025.1"/>
</dbReference>
<evidence type="ECO:0000313" key="4">
    <source>
        <dbReference type="Proteomes" id="UP000562254"/>
    </source>
</evidence>
<proteinExistence type="predicted"/>
<keyword evidence="1" id="KW-0812">Transmembrane</keyword>